<dbReference type="PANTHER" id="PTHR34047:SF8">
    <property type="entry name" value="PROTEIN YKFC"/>
    <property type="match status" value="1"/>
</dbReference>
<protein>
    <recommendedName>
        <fullName evidence="2">Reverse transcriptase domain-containing protein</fullName>
    </recommendedName>
</protein>
<dbReference type="PANTHER" id="PTHR34047">
    <property type="entry name" value="NUCLEAR INTRON MATURASE 1, MITOCHONDRIAL-RELATED"/>
    <property type="match status" value="1"/>
</dbReference>
<evidence type="ECO:0000313" key="4">
    <source>
        <dbReference type="Proteomes" id="UP000075320"/>
    </source>
</evidence>
<dbReference type="InterPro" id="IPR051083">
    <property type="entry name" value="GrpII_Intron_Splice-Mob/Def"/>
</dbReference>
<accession>A0A150WM62</accession>
<evidence type="ECO:0000256" key="1">
    <source>
        <dbReference type="ARBA" id="ARBA00034120"/>
    </source>
</evidence>
<sequence>MFEVLKKIFLNKVRHKPTAGIDRIRPDRFEKNLDSELETICKKIMEGSFRFRPYKEVLISKGKGKAPRVVSIPTVRDKLVLNWLLIHLQNEFRIDDNFVYTTIDKVRSALLSSKYYYCKLDISGFYDNINHDLLLTSLQEKISSKNLIELTSKAITNPTTPQNARTDETNRLGVPQGIPVSNYLANFFGKRIDVALENNPEVFYIRYVDDLLLLAEDKATLEKCKKILTDRVRSAGLLVNGEKTREGHLRSTGIDFLGYHFTSHTDGKVNLSVRRSSYQKHYLSILRVFSQYARQKKSLKEINMKKFIWDLNLKITGAIIDGDRYGWLFFFSQIDESCHQIFALDEFVDAQLRKNGLSRNDLKIKRHSRTLKEIKKNLKNTDYIPKDHNFNADQKRSFLIEVCNVSIEEIGLMSDDQINITFKKAIYLDARQLEKDRGSTS</sequence>
<keyword evidence="4" id="KW-1185">Reference proteome</keyword>
<evidence type="ECO:0000313" key="3">
    <source>
        <dbReference type="EMBL" id="KYG65583.1"/>
    </source>
</evidence>
<dbReference type="RefSeq" id="WP_061833127.1">
    <property type="nucleotide sequence ID" value="NZ_LUKE01000001.1"/>
</dbReference>
<dbReference type="SUPFAM" id="SSF56672">
    <property type="entry name" value="DNA/RNA polymerases"/>
    <property type="match status" value="1"/>
</dbReference>
<name>A0A150WM62_BDEBC</name>
<dbReference type="InterPro" id="IPR043128">
    <property type="entry name" value="Rev_trsase/Diguanyl_cyclase"/>
</dbReference>
<dbReference type="Proteomes" id="UP000075320">
    <property type="component" value="Unassembled WGS sequence"/>
</dbReference>
<comment type="similarity">
    <text evidence="1">Belongs to the bacterial reverse transcriptase family.</text>
</comment>
<dbReference type="InterPro" id="IPR000477">
    <property type="entry name" value="RT_dom"/>
</dbReference>
<dbReference type="OrthoDB" id="8538592at2"/>
<dbReference type="EMBL" id="LUKE01000001">
    <property type="protein sequence ID" value="KYG65583.1"/>
    <property type="molecule type" value="Genomic_DNA"/>
</dbReference>
<gene>
    <name evidence="3" type="ORF">AZI86_00440</name>
</gene>
<proteinExistence type="inferred from homology"/>
<dbReference type="Gene3D" id="3.30.70.270">
    <property type="match status" value="1"/>
</dbReference>
<organism evidence="3 4">
    <name type="scientific">Bdellovibrio bacteriovorus</name>
    <dbReference type="NCBI Taxonomy" id="959"/>
    <lineage>
        <taxon>Bacteria</taxon>
        <taxon>Pseudomonadati</taxon>
        <taxon>Bdellovibrionota</taxon>
        <taxon>Bdellovibrionia</taxon>
        <taxon>Bdellovibrionales</taxon>
        <taxon>Pseudobdellovibrionaceae</taxon>
        <taxon>Bdellovibrio</taxon>
    </lineage>
</organism>
<dbReference type="InterPro" id="IPR043502">
    <property type="entry name" value="DNA/RNA_pol_sf"/>
</dbReference>
<feature type="domain" description="Reverse transcriptase" evidence="2">
    <location>
        <begin position="40"/>
        <end position="261"/>
    </location>
</feature>
<dbReference type="Pfam" id="PF00078">
    <property type="entry name" value="RVT_1"/>
    <property type="match status" value="1"/>
</dbReference>
<dbReference type="CDD" id="cd01651">
    <property type="entry name" value="RT_G2_intron"/>
    <property type="match status" value="1"/>
</dbReference>
<dbReference type="PROSITE" id="PS50878">
    <property type="entry name" value="RT_POL"/>
    <property type="match status" value="1"/>
</dbReference>
<comment type="caution">
    <text evidence="3">The sequence shown here is derived from an EMBL/GenBank/DDBJ whole genome shotgun (WGS) entry which is preliminary data.</text>
</comment>
<reference evidence="3 4" key="1">
    <citation type="submission" date="2016-03" db="EMBL/GenBank/DDBJ databases">
        <authorList>
            <person name="Ploux O."/>
        </authorList>
    </citation>
    <scope>NUCLEOTIDE SEQUENCE [LARGE SCALE GENOMIC DNA]</scope>
    <source>
        <strain evidence="3 4">R0</strain>
    </source>
</reference>
<evidence type="ECO:0000259" key="2">
    <source>
        <dbReference type="PROSITE" id="PS50878"/>
    </source>
</evidence>
<dbReference type="AlphaFoldDB" id="A0A150WM62"/>